<dbReference type="Gene3D" id="3.20.180.10">
    <property type="entry name" value="PNP-oxidase-like"/>
    <property type="match status" value="1"/>
</dbReference>
<feature type="compositionally biased region" description="Low complexity" evidence="1">
    <location>
        <begin position="155"/>
        <end position="176"/>
    </location>
</feature>
<evidence type="ECO:0000313" key="4">
    <source>
        <dbReference type="Proteomes" id="UP000198802"/>
    </source>
</evidence>
<proteinExistence type="predicted"/>
<reference evidence="4" key="1">
    <citation type="submission" date="2015-11" db="EMBL/GenBank/DDBJ databases">
        <authorList>
            <person name="Varghese N."/>
        </authorList>
    </citation>
    <scope>NUCLEOTIDE SEQUENCE [LARGE SCALE GENOMIC DNA]</scope>
    <source>
        <strain evidence="4">DSM 45899</strain>
    </source>
</reference>
<dbReference type="SUPFAM" id="SSF50475">
    <property type="entry name" value="FMN-binding split barrel"/>
    <property type="match status" value="1"/>
</dbReference>
<protein>
    <recommendedName>
        <fullName evidence="2">DUF2470 domain-containing protein</fullName>
    </recommendedName>
</protein>
<dbReference type="EMBL" id="FAOZ01000011">
    <property type="protein sequence ID" value="CUU57225.1"/>
    <property type="molecule type" value="Genomic_DNA"/>
</dbReference>
<feature type="domain" description="DUF2470" evidence="2">
    <location>
        <begin position="222"/>
        <end position="302"/>
    </location>
</feature>
<name>A0A0S4QPR5_9ACTN</name>
<evidence type="ECO:0000256" key="1">
    <source>
        <dbReference type="SAM" id="MobiDB-lite"/>
    </source>
</evidence>
<dbReference type="Pfam" id="PF10615">
    <property type="entry name" value="DUF2470"/>
    <property type="match status" value="1"/>
</dbReference>
<dbReference type="InterPro" id="IPR037119">
    <property type="entry name" value="Haem_oxidase_HugZ-like_sf"/>
</dbReference>
<evidence type="ECO:0000259" key="2">
    <source>
        <dbReference type="Pfam" id="PF10615"/>
    </source>
</evidence>
<dbReference type="AlphaFoldDB" id="A0A0S4QPR5"/>
<sequence length="325" mass="33883">MTSPSTDVDMPVLAEQARTILAGGRRALLTLPCANVRGWAGLIDDGGEPLLIVGADSPPVHCAGAGRRARVDVCGHNGERLVLAGVLRLAPESTEDLVDRLADLGRTISVTAGDVSDLRVLSLSVDDVLICLPDRAERADRGLGAGRAAQNTATSRSRPAGPAAASSSSSRGSRIGRSGRGSRRANTVRLDGRWSALGPARRVDLSSYALTEPDLIAAYAPDLVRHLNDEHAAQVRLLAAHGVVPAGAPQEVTGASVRPLEVIGASVTSLDRRGLDLWRIDPDGARQVRVAFSAPLVEPRSLGRELRLLLDGTAHGADGTTCGTD</sequence>
<dbReference type="Proteomes" id="UP000198802">
    <property type="component" value="Unassembled WGS sequence"/>
</dbReference>
<dbReference type="RefSeq" id="WP_091278349.1">
    <property type="nucleotide sequence ID" value="NZ_FAOZ01000011.1"/>
</dbReference>
<gene>
    <name evidence="3" type="ORF">Ga0074812_11161</name>
</gene>
<evidence type="ECO:0000313" key="3">
    <source>
        <dbReference type="EMBL" id="CUU57225.1"/>
    </source>
</evidence>
<keyword evidence="4" id="KW-1185">Reference proteome</keyword>
<feature type="region of interest" description="Disordered" evidence="1">
    <location>
        <begin position="141"/>
        <end position="185"/>
    </location>
</feature>
<organism evidence="3 4">
    <name type="scientific">Parafrankia irregularis</name>
    <dbReference type="NCBI Taxonomy" id="795642"/>
    <lineage>
        <taxon>Bacteria</taxon>
        <taxon>Bacillati</taxon>
        <taxon>Actinomycetota</taxon>
        <taxon>Actinomycetes</taxon>
        <taxon>Frankiales</taxon>
        <taxon>Frankiaceae</taxon>
        <taxon>Parafrankia</taxon>
    </lineage>
</organism>
<accession>A0A0S4QPR5</accession>
<dbReference type="InterPro" id="IPR019595">
    <property type="entry name" value="DUF2470"/>
</dbReference>